<accession>A0A147DTC3</accession>
<dbReference type="EMBL" id="LDRC01000012">
    <property type="protein sequence ID" value="KTR53560.1"/>
    <property type="molecule type" value="Genomic_DNA"/>
</dbReference>
<proteinExistence type="inferred from homology"/>
<dbReference type="Proteomes" id="UP000072763">
    <property type="component" value="Unassembled WGS sequence"/>
</dbReference>
<dbReference type="Pfam" id="PF00933">
    <property type="entry name" value="Glyco_hydro_3"/>
    <property type="match status" value="1"/>
</dbReference>
<dbReference type="Gene3D" id="3.20.20.300">
    <property type="entry name" value="Glycoside hydrolase, family 3, N-terminal domain"/>
    <property type="match status" value="1"/>
</dbReference>
<dbReference type="OrthoDB" id="3187421at2"/>
<comment type="similarity">
    <text evidence="2">Belongs to the glycosyl hydrolase 3 family.</text>
</comment>
<dbReference type="Pfam" id="PF01915">
    <property type="entry name" value="Glyco_hydro_3_C"/>
    <property type="match status" value="1"/>
</dbReference>
<keyword evidence="4" id="KW-0732">Signal</keyword>
<organism evidence="9 10">
    <name type="scientific">Curtobacterium oceanosedimentum</name>
    <dbReference type="NCBI Taxonomy" id="465820"/>
    <lineage>
        <taxon>Bacteria</taxon>
        <taxon>Bacillati</taxon>
        <taxon>Actinomycetota</taxon>
        <taxon>Actinomycetes</taxon>
        <taxon>Micrococcales</taxon>
        <taxon>Microbacteriaceae</taxon>
        <taxon>Curtobacterium</taxon>
    </lineage>
</organism>
<sequence>MNHENAPYRDPSLDVEARVDDLLARMTVEEKAGLMFQHMIVIGDGGQLAGPVPDTNIPDTLQAIDDLHMTHFNLLGQAPDTRTLAEWHNRLQERAAATRLGIPVTLSTDPRHHFTDNLGTAASAGAFSQWPETLGLAALRDAALVERFADIARQEYLAVGFRVALHPQIDLSTEYRWSRISGTFGEDADLTGDLVAAYIRGFQGAQIGRESVSTMTKHFPGGGPQQDGEDPHFPYGREQVYPSGRFAYHLEPFRKALAAGASQIMPYYGMPVGTDLEEVAFAFNRQVITGILREELGFDGIVCTDWGLVTDAMLLGEPAVARAWGVEHLDELSQVQKIIEAGCDQFGGEARPELVVELFHTGRVGEDRIDVSVRRLLREKFRLGLFEDPYVDVEAAAAVVGRADFVEEGKAAQRAALTLLTNTDDVLPTRQRRLYVEGLTTSRVTVATPGEADVAVIRLRAPYDERPGRFESMFHAGSLDFPPAVIARVRELAGQVPTVVALYLDRPAITTPLVEAAHAVLVDFGADDEAILDVIAGDASPQGALPFDLPRSTAAVVASPSDAPFSTEDPVFRFGHGLRY</sequence>
<dbReference type="GO" id="GO:0008422">
    <property type="term" value="F:beta-glucosidase activity"/>
    <property type="evidence" value="ECO:0007669"/>
    <property type="project" value="UniProtKB-EC"/>
</dbReference>
<evidence type="ECO:0000256" key="5">
    <source>
        <dbReference type="ARBA" id="ARBA00022801"/>
    </source>
</evidence>
<dbReference type="InterPro" id="IPR051915">
    <property type="entry name" value="Cellulose_Degrad_GH3"/>
</dbReference>
<dbReference type="EC" id="3.2.1.21" evidence="3"/>
<name>A0A147DTC3_9MICO</name>
<evidence type="ECO:0000256" key="6">
    <source>
        <dbReference type="ARBA" id="ARBA00023295"/>
    </source>
</evidence>
<evidence type="ECO:0000259" key="8">
    <source>
        <dbReference type="Pfam" id="PF01915"/>
    </source>
</evidence>
<comment type="caution">
    <text evidence="9">The sequence shown here is derived from an EMBL/GenBank/DDBJ whole genome shotgun (WGS) entry which is preliminary data.</text>
</comment>
<dbReference type="PRINTS" id="PR00133">
    <property type="entry name" value="GLHYDRLASE3"/>
</dbReference>
<dbReference type="Gene3D" id="3.40.50.1700">
    <property type="entry name" value="Glycoside hydrolase family 3 C-terminal domain"/>
    <property type="match status" value="1"/>
</dbReference>
<reference evidence="9 10" key="1">
    <citation type="journal article" date="2016" name="Front. Microbiol.">
        <title>Genomic Resource of Rice Seed Associated Bacteria.</title>
        <authorList>
            <person name="Midha S."/>
            <person name="Bansal K."/>
            <person name="Sharma S."/>
            <person name="Kumar N."/>
            <person name="Patil P.P."/>
            <person name="Chaudhry V."/>
            <person name="Patil P.B."/>
        </authorList>
    </citation>
    <scope>NUCLEOTIDE SEQUENCE [LARGE SCALE GENOMIC DNA]</scope>
    <source>
        <strain evidence="9 10">NS359</strain>
    </source>
</reference>
<gene>
    <name evidence="9" type="ORF">NS359_02905</name>
</gene>
<comment type="catalytic activity">
    <reaction evidence="1">
        <text>Hydrolysis of terminal, non-reducing beta-D-glucosyl residues with release of beta-D-glucose.</text>
        <dbReference type="EC" id="3.2.1.21"/>
    </reaction>
</comment>
<evidence type="ECO:0000313" key="9">
    <source>
        <dbReference type="EMBL" id="KTR53560.1"/>
    </source>
</evidence>
<evidence type="ECO:0000256" key="3">
    <source>
        <dbReference type="ARBA" id="ARBA00012744"/>
    </source>
</evidence>
<feature type="domain" description="Glycoside hydrolase family 3 N-terminal" evidence="7">
    <location>
        <begin position="78"/>
        <end position="378"/>
    </location>
</feature>
<dbReference type="AlphaFoldDB" id="A0A147DTC3"/>
<dbReference type="PANTHER" id="PTHR30620:SF16">
    <property type="entry name" value="LYSOSOMAL BETA GLUCOSIDASE"/>
    <property type="match status" value="1"/>
</dbReference>
<keyword evidence="5" id="KW-0378">Hydrolase</keyword>
<dbReference type="PATRIC" id="fig|465820.4.peg.429"/>
<keyword evidence="6" id="KW-0326">Glycosidase</keyword>
<evidence type="ECO:0000256" key="1">
    <source>
        <dbReference type="ARBA" id="ARBA00000448"/>
    </source>
</evidence>
<evidence type="ECO:0000256" key="4">
    <source>
        <dbReference type="ARBA" id="ARBA00022729"/>
    </source>
</evidence>
<evidence type="ECO:0000313" key="10">
    <source>
        <dbReference type="Proteomes" id="UP000072763"/>
    </source>
</evidence>
<dbReference type="InterPro" id="IPR002772">
    <property type="entry name" value="Glyco_hydro_3_C"/>
</dbReference>
<protein>
    <recommendedName>
        <fullName evidence="3">beta-glucosidase</fullName>
        <ecNumber evidence="3">3.2.1.21</ecNumber>
    </recommendedName>
</protein>
<dbReference type="PANTHER" id="PTHR30620">
    <property type="entry name" value="PERIPLASMIC BETA-GLUCOSIDASE-RELATED"/>
    <property type="match status" value="1"/>
</dbReference>
<dbReference type="SUPFAM" id="SSF51445">
    <property type="entry name" value="(Trans)glycosidases"/>
    <property type="match status" value="1"/>
</dbReference>
<dbReference type="InterPro" id="IPR017853">
    <property type="entry name" value="GH"/>
</dbReference>
<evidence type="ECO:0000256" key="2">
    <source>
        <dbReference type="ARBA" id="ARBA00005336"/>
    </source>
</evidence>
<dbReference type="InterPro" id="IPR036962">
    <property type="entry name" value="Glyco_hydro_3_N_sf"/>
</dbReference>
<dbReference type="SUPFAM" id="SSF52279">
    <property type="entry name" value="Beta-D-glucan exohydrolase, C-terminal domain"/>
    <property type="match status" value="1"/>
</dbReference>
<dbReference type="InterPro" id="IPR036881">
    <property type="entry name" value="Glyco_hydro_3_C_sf"/>
</dbReference>
<feature type="domain" description="Glycoside hydrolase family 3 C-terminal" evidence="8">
    <location>
        <begin position="444"/>
        <end position="580"/>
    </location>
</feature>
<evidence type="ECO:0000259" key="7">
    <source>
        <dbReference type="Pfam" id="PF00933"/>
    </source>
</evidence>
<dbReference type="RefSeq" id="WP_058748914.1">
    <property type="nucleotide sequence ID" value="NZ_LDRC01000012.1"/>
</dbReference>
<dbReference type="InterPro" id="IPR001764">
    <property type="entry name" value="Glyco_hydro_3_N"/>
</dbReference>
<dbReference type="GO" id="GO:0009251">
    <property type="term" value="P:glucan catabolic process"/>
    <property type="evidence" value="ECO:0007669"/>
    <property type="project" value="TreeGrafter"/>
</dbReference>